<dbReference type="Pfam" id="PF08240">
    <property type="entry name" value="ADH_N"/>
    <property type="match status" value="1"/>
</dbReference>
<dbReference type="GO" id="GO:0070402">
    <property type="term" value="F:NADPH binding"/>
    <property type="evidence" value="ECO:0007669"/>
    <property type="project" value="TreeGrafter"/>
</dbReference>
<feature type="domain" description="Enoyl reductase (ER)" evidence="3">
    <location>
        <begin position="10"/>
        <end position="320"/>
    </location>
</feature>
<dbReference type="KEGG" id="mme:Marme_3909"/>
<evidence type="ECO:0000313" key="4">
    <source>
        <dbReference type="EMBL" id="ADZ93119.1"/>
    </source>
</evidence>
<dbReference type="PANTHER" id="PTHR48106">
    <property type="entry name" value="QUINONE OXIDOREDUCTASE PIG3-RELATED"/>
    <property type="match status" value="1"/>
</dbReference>
<evidence type="ECO:0000313" key="5">
    <source>
        <dbReference type="Proteomes" id="UP000001062"/>
    </source>
</evidence>
<accession>F2JYJ0</accession>
<protein>
    <submittedName>
        <fullName evidence="4">Alcohol dehydrogenase zinc-binding domain protein</fullName>
    </submittedName>
</protein>
<dbReference type="InterPro" id="IPR013154">
    <property type="entry name" value="ADH-like_N"/>
</dbReference>
<dbReference type="SUPFAM" id="SSF51735">
    <property type="entry name" value="NAD(P)-binding Rossmann-fold domains"/>
    <property type="match status" value="1"/>
</dbReference>
<dbReference type="Proteomes" id="UP000001062">
    <property type="component" value="Chromosome"/>
</dbReference>
<keyword evidence="2" id="KW-0560">Oxidoreductase</keyword>
<evidence type="ECO:0000256" key="1">
    <source>
        <dbReference type="ARBA" id="ARBA00022857"/>
    </source>
</evidence>
<dbReference type="InterPro" id="IPR036291">
    <property type="entry name" value="NAD(P)-bd_dom_sf"/>
</dbReference>
<dbReference type="OrthoDB" id="4190732at2"/>
<name>F2JYJ0_MARM1</name>
<sequence length="339" mass="36489">MKAAVLKQYGGPENIVIEEVVVDDLQPTQVCVQVQCSTIASGDRRIRSLDVPFGYRFLVRAMFGLIKPRKGVLGTELSGKVIAKGDDVHCFNIGDKVIVNTGVALGAHAQFVTVDKSALIVHQPDVLSDEKAAALCFGGITALDYLERRACLQPNESLLVIGGNGVVGSAAIQIARVLGARVVTSVRRPEQFARDLKRLGADEVLLSSTALQRQYDVILDCTGAYRTRELTRCLKPNGRLALIVSNNLFAGLCLPLIPLGQGKRIITGVASERVDYMERLVGLALQGRFSPAISATFPFEHISGAHVFADKGGELGSVVVSMSVPSIRENQREILRGSK</sequence>
<dbReference type="STRING" id="717774.Marme_3909"/>
<dbReference type="InterPro" id="IPR013149">
    <property type="entry name" value="ADH-like_C"/>
</dbReference>
<dbReference type="InterPro" id="IPR011032">
    <property type="entry name" value="GroES-like_sf"/>
</dbReference>
<dbReference type="PATRIC" id="fig|717774.3.peg.4028"/>
<dbReference type="Pfam" id="PF00107">
    <property type="entry name" value="ADH_zinc_N"/>
    <property type="match status" value="1"/>
</dbReference>
<evidence type="ECO:0000259" key="3">
    <source>
        <dbReference type="SMART" id="SM00829"/>
    </source>
</evidence>
<dbReference type="eggNOG" id="COG0604">
    <property type="taxonomic scope" value="Bacteria"/>
</dbReference>
<dbReference type="RefSeq" id="WP_013663021.1">
    <property type="nucleotide sequence ID" value="NC_015276.1"/>
</dbReference>
<organism evidence="4 5">
    <name type="scientific">Marinomonas mediterranea (strain ATCC 700492 / JCM 21426 / NBRC 103028 / MMB-1)</name>
    <dbReference type="NCBI Taxonomy" id="717774"/>
    <lineage>
        <taxon>Bacteria</taxon>
        <taxon>Pseudomonadati</taxon>
        <taxon>Pseudomonadota</taxon>
        <taxon>Gammaproteobacteria</taxon>
        <taxon>Oceanospirillales</taxon>
        <taxon>Oceanospirillaceae</taxon>
        <taxon>Marinomonas</taxon>
    </lineage>
</organism>
<dbReference type="GO" id="GO:0016651">
    <property type="term" value="F:oxidoreductase activity, acting on NAD(P)H"/>
    <property type="evidence" value="ECO:0007669"/>
    <property type="project" value="TreeGrafter"/>
</dbReference>
<dbReference type="SUPFAM" id="SSF50129">
    <property type="entry name" value="GroES-like"/>
    <property type="match status" value="1"/>
</dbReference>
<gene>
    <name evidence="4" type="ordered locus">Marme_3909</name>
</gene>
<dbReference type="HOGENOM" id="CLU_026673_3_3_6"/>
<dbReference type="SMART" id="SM00829">
    <property type="entry name" value="PKS_ER"/>
    <property type="match status" value="1"/>
</dbReference>
<evidence type="ECO:0000256" key="2">
    <source>
        <dbReference type="ARBA" id="ARBA00023002"/>
    </source>
</evidence>
<dbReference type="InterPro" id="IPR020843">
    <property type="entry name" value="ER"/>
</dbReference>
<dbReference type="AlphaFoldDB" id="F2JYJ0"/>
<dbReference type="EMBL" id="CP002583">
    <property type="protein sequence ID" value="ADZ93119.1"/>
    <property type="molecule type" value="Genomic_DNA"/>
</dbReference>
<dbReference type="Gene3D" id="3.90.180.10">
    <property type="entry name" value="Medium-chain alcohol dehydrogenases, catalytic domain"/>
    <property type="match status" value="1"/>
</dbReference>
<proteinExistence type="predicted"/>
<dbReference type="Gene3D" id="3.40.50.720">
    <property type="entry name" value="NAD(P)-binding Rossmann-like Domain"/>
    <property type="match status" value="1"/>
</dbReference>
<reference evidence="4 5" key="1">
    <citation type="journal article" date="2012" name="Stand. Genomic Sci.">
        <title>Complete genome sequence of the melanogenic marine bacterium Marinomonas mediterranea type strain (MMB-1(T)).</title>
        <authorList>
            <person name="Lucas-Elio P."/>
            <person name="Goodwin L."/>
            <person name="Woyke T."/>
            <person name="Pitluck S."/>
            <person name="Nolan M."/>
            <person name="Kyrpides N.C."/>
            <person name="Detter J.C."/>
            <person name="Copeland A."/>
            <person name="Teshima H."/>
            <person name="Bruce D."/>
            <person name="Detter C."/>
            <person name="Tapia R."/>
            <person name="Han S."/>
            <person name="Land M.L."/>
            <person name="Ivanova N."/>
            <person name="Mikhailova N."/>
            <person name="Johnston A.W."/>
            <person name="Sanchez-Amat A."/>
        </authorList>
    </citation>
    <scope>NUCLEOTIDE SEQUENCE [LARGE SCALE GENOMIC DNA]</scope>
    <source>
        <strain evidence="5">ATCC 700492 / JCM 21426 / NBRC 103028 / MMB-1</strain>
    </source>
</reference>
<dbReference type="CDD" id="cd08267">
    <property type="entry name" value="MDR1"/>
    <property type="match status" value="1"/>
</dbReference>
<keyword evidence="5" id="KW-1185">Reference proteome</keyword>
<keyword evidence="1" id="KW-0521">NADP</keyword>